<evidence type="ECO:0000256" key="1">
    <source>
        <dbReference type="SAM" id="MobiDB-lite"/>
    </source>
</evidence>
<reference evidence="2 3" key="1">
    <citation type="submission" date="2022-01" db="EMBL/GenBank/DDBJ databases">
        <authorList>
            <person name="Riesco R."/>
            <person name="Trujillo M.E."/>
        </authorList>
    </citation>
    <scope>NUCLEOTIDE SEQUENCE [LARGE SCALE GENOMIC DNA]</scope>
    <source>
        <strain evidence="2 3">NIE79</strain>
    </source>
</reference>
<comment type="caution">
    <text evidence="2">The sequence shown here is derived from an EMBL/GenBank/DDBJ whole genome shotgun (WGS) entry which is preliminary data.</text>
</comment>
<dbReference type="EMBL" id="JAKKFD010000068">
    <property type="protein sequence ID" value="MCG5447306.1"/>
    <property type="molecule type" value="Genomic_DNA"/>
</dbReference>
<sequence>LVALARQGTPRQGRVADDGQGGAHRGKGHGLAGIADRVRAAGGELVVVSPTGGPTEIRAELPL</sequence>
<feature type="non-terminal residue" evidence="2">
    <location>
        <position position="1"/>
    </location>
</feature>
<evidence type="ECO:0000313" key="2">
    <source>
        <dbReference type="EMBL" id="MCG5447306.1"/>
    </source>
</evidence>
<dbReference type="Gene3D" id="3.30.565.10">
    <property type="entry name" value="Histidine kinase-like ATPase, C-terminal domain"/>
    <property type="match status" value="1"/>
</dbReference>
<accession>A0ABS9NCT4</accession>
<keyword evidence="2" id="KW-0808">Transferase</keyword>
<keyword evidence="3" id="KW-1185">Reference proteome</keyword>
<dbReference type="SUPFAM" id="SSF55874">
    <property type="entry name" value="ATPase domain of HSP90 chaperone/DNA topoisomerase II/histidine kinase"/>
    <property type="match status" value="1"/>
</dbReference>
<protein>
    <submittedName>
        <fullName evidence="2">Sensor histidine kinase</fullName>
    </submittedName>
</protein>
<dbReference type="InterPro" id="IPR036890">
    <property type="entry name" value="HATPase_C_sf"/>
</dbReference>
<feature type="region of interest" description="Disordered" evidence="1">
    <location>
        <begin position="1"/>
        <end position="30"/>
    </location>
</feature>
<gene>
    <name evidence="2" type="ORF">NIE79_006051</name>
</gene>
<keyword evidence="2" id="KW-0418">Kinase</keyword>
<dbReference type="Proteomes" id="UP001201629">
    <property type="component" value="Unassembled WGS sequence"/>
</dbReference>
<name>A0ABS9NCT4_9ACTN</name>
<evidence type="ECO:0000313" key="3">
    <source>
        <dbReference type="Proteomes" id="UP001201629"/>
    </source>
</evidence>
<organism evidence="2 3">
    <name type="scientific">Micromonospora trifolii</name>
    <dbReference type="NCBI Taxonomy" id="2911208"/>
    <lineage>
        <taxon>Bacteria</taxon>
        <taxon>Bacillati</taxon>
        <taxon>Actinomycetota</taxon>
        <taxon>Actinomycetes</taxon>
        <taxon>Micromonosporales</taxon>
        <taxon>Micromonosporaceae</taxon>
        <taxon>Micromonospora</taxon>
    </lineage>
</organism>
<proteinExistence type="predicted"/>
<dbReference type="GO" id="GO:0016301">
    <property type="term" value="F:kinase activity"/>
    <property type="evidence" value="ECO:0007669"/>
    <property type="project" value="UniProtKB-KW"/>
</dbReference>